<accession>A0A0L0H4H8</accession>
<dbReference type="GeneID" id="27692700"/>
<feature type="transmembrane region" description="Helical" evidence="2">
    <location>
        <begin position="134"/>
        <end position="154"/>
    </location>
</feature>
<evidence type="ECO:0000256" key="2">
    <source>
        <dbReference type="SAM" id="Phobius"/>
    </source>
</evidence>
<reference evidence="3 4" key="1">
    <citation type="submission" date="2009-08" db="EMBL/GenBank/DDBJ databases">
        <title>The Genome Sequence of Spizellomyces punctatus strain DAOM BR117.</title>
        <authorList>
            <consortium name="The Broad Institute Genome Sequencing Platform"/>
            <person name="Russ C."/>
            <person name="Cuomo C."/>
            <person name="Shea T."/>
            <person name="Young S.K."/>
            <person name="Zeng Q."/>
            <person name="Koehrsen M."/>
            <person name="Haas B."/>
            <person name="Borodovsky M."/>
            <person name="Guigo R."/>
            <person name="Alvarado L."/>
            <person name="Berlin A."/>
            <person name="Bochicchio J."/>
            <person name="Borenstein D."/>
            <person name="Chapman S."/>
            <person name="Chen Z."/>
            <person name="Engels R."/>
            <person name="Freedman E."/>
            <person name="Gellesch M."/>
            <person name="Goldberg J."/>
            <person name="Griggs A."/>
            <person name="Gujja S."/>
            <person name="Heiman D."/>
            <person name="Hepburn T."/>
            <person name="Howarth C."/>
            <person name="Jen D."/>
            <person name="Larson L."/>
            <person name="Lewis B."/>
            <person name="Mehta T."/>
            <person name="Park D."/>
            <person name="Pearson M."/>
            <person name="Roberts A."/>
            <person name="Saif S."/>
            <person name="Shenoy N."/>
            <person name="Sisk P."/>
            <person name="Stolte C."/>
            <person name="Sykes S."/>
            <person name="Thomson T."/>
            <person name="Walk T."/>
            <person name="White J."/>
            <person name="Yandava C."/>
            <person name="Burger G."/>
            <person name="Gray M.W."/>
            <person name="Holland P.W.H."/>
            <person name="King N."/>
            <person name="Lang F.B.F."/>
            <person name="Roger A.J."/>
            <person name="Ruiz-Trillo I."/>
            <person name="Lander E."/>
            <person name="Nusbaum C."/>
        </authorList>
    </citation>
    <scope>NUCLEOTIDE SEQUENCE [LARGE SCALE GENOMIC DNA]</scope>
    <source>
        <strain evidence="3 4">DAOM BR117</strain>
    </source>
</reference>
<sequence length="365" mass="39828">MNVEVLGSSQRGEGVHALGGAPPSEPTTTTQSAPIALTLDSPVERQIPIQDSAPNQPETAPTAAIEDEPPAVAVPIVPLSATPPPYGQTEEQNRKLFVTYRSRLRRTYMFPVLTWVPSFGLILYYAIVANSQNLYTWLAVGLWVVLLFCTYIAYRSKFHRLKEVSQLGLLASLPEEELNDIVMNGANVRPPPQYDDMLMRYDEPLPAYPNSSTRAGSVRSLRSVRSTRSMLTIRSMTRWWAAPRTGRQIVEMDEIRVDDIVSERERQGNLPGSVQEDNSPAAAGSSISPQSHDVINDSVNPTVCSVQPNEHGSSSQMNDRTVCIVPSNSPSPAVPSSIGRIGPPPSPGTAFERTRPDRAACAALV</sequence>
<evidence type="ECO:0000313" key="4">
    <source>
        <dbReference type="Proteomes" id="UP000053201"/>
    </source>
</evidence>
<keyword evidence="2" id="KW-0812">Transmembrane</keyword>
<name>A0A0L0H4H8_SPIPD</name>
<feature type="region of interest" description="Disordered" evidence="1">
    <location>
        <begin position="329"/>
        <end position="356"/>
    </location>
</feature>
<dbReference type="AlphaFoldDB" id="A0A0L0H4H8"/>
<dbReference type="EMBL" id="KQ257475">
    <property type="protein sequence ID" value="KNC95826.1"/>
    <property type="molecule type" value="Genomic_DNA"/>
</dbReference>
<proteinExistence type="predicted"/>
<dbReference type="RefSeq" id="XP_016603866.1">
    <property type="nucleotide sequence ID" value="XM_016757752.1"/>
</dbReference>
<gene>
    <name evidence="3" type="ORF">SPPG_09575</name>
</gene>
<keyword evidence="2" id="KW-0472">Membrane</keyword>
<protein>
    <submittedName>
        <fullName evidence="3">Uncharacterized protein</fullName>
    </submittedName>
</protein>
<organism evidence="3 4">
    <name type="scientific">Spizellomyces punctatus (strain DAOM BR117)</name>
    <dbReference type="NCBI Taxonomy" id="645134"/>
    <lineage>
        <taxon>Eukaryota</taxon>
        <taxon>Fungi</taxon>
        <taxon>Fungi incertae sedis</taxon>
        <taxon>Chytridiomycota</taxon>
        <taxon>Chytridiomycota incertae sedis</taxon>
        <taxon>Chytridiomycetes</taxon>
        <taxon>Spizellomycetales</taxon>
        <taxon>Spizellomycetaceae</taxon>
        <taxon>Spizellomyces</taxon>
    </lineage>
</organism>
<keyword evidence="2" id="KW-1133">Transmembrane helix</keyword>
<feature type="region of interest" description="Disordered" evidence="1">
    <location>
        <begin position="265"/>
        <end position="292"/>
    </location>
</feature>
<evidence type="ECO:0000256" key="1">
    <source>
        <dbReference type="SAM" id="MobiDB-lite"/>
    </source>
</evidence>
<dbReference type="OrthoDB" id="2162378at2759"/>
<evidence type="ECO:0000313" key="3">
    <source>
        <dbReference type="EMBL" id="KNC95826.1"/>
    </source>
</evidence>
<dbReference type="VEuPathDB" id="FungiDB:SPPG_09575"/>
<feature type="compositionally biased region" description="Low complexity" evidence="1">
    <location>
        <begin position="329"/>
        <end position="341"/>
    </location>
</feature>
<dbReference type="Proteomes" id="UP000053201">
    <property type="component" value="Unassembled WGS sequence"/>
</dbReference>
<keyword evidence="4" id="KW-1185">Reference proteome</keyword>
<feature type="transmembrane region" description="Helical" evidence="2">
    <location>
        <begin position="108"/>
        <end position="128"/>
    </location>
</feature>
<dbReference type="InParanoid" id="A0A0L0H4H8"/>
<feature type="region of interest" description="Disordered" evidence="1">
    <location>
        <begin position="1"/>
        <end position="33"/>
    </location>
</feature>